<dbReference type="NCBIfam" id="TIGR00231">
    <property type="entry name" value="small_GTP"/>
    <property type="match status" value="1"/>
</dbReference>
<dbReference type="GO" id="GO:0003924">
    <property type="term" value="F:GTPase activity"/>
    <property type="evidence" value="ECO:0007669"/>
    <property type="project" value="InterPro"/>
</dbReference>
<dbReference type="Pfam" id="PF00071">
    <property type="entry name" value="Ras"/>
    <property type="match status" value="1"/>
</dbReference>
<evidence type="ECO:0000313" key="5">
    <source>
        <dbReference type="EMBL" id="VVW90126.1"/>
    </source>
</evidence>
<dbReference type="SMART" id="SM00175">
    <property type="entry name" value="RAB"/>
    <property type="match status" value="1"/>
</dbReference>
<comment type="similarity">
    <text evidence="1">Belongs to the small GTPase superfamily. Rab family.</text>
</comment>
<dbReference type="AlphaFoldDB" id="A0A5K1HQE1"/>
<evidence type="ECO:0000256" key="4">
    <source>
        <dbReference type="ARBA" id="ARBA00023288"/>
    </source>
</evidence>
<dbReference type="PANTHER" id="PTHR47980">
    <property type="entry name" value="LD44762P"/>
    <property type="match status" value="1"/>
</dbReference>
<evidence type="ECO:0000256" key="2">
    <source>
        <dbReference type="ARBA" id="ARBA00022741"/>
    </source>
</evidence>
<name>A0A5K1HQE1_9MAGN</name>
<evidence type="ECO:0000256" key="1">
    <source>
        <dbReference type="ARBA" id="ARBA00006270"/>
    </source>
</evidence>
<dbReference type="PROSITE" id="PS51419">
    <property type="entry name" value="RAB"/>
    <property type="match status" value="1"/>
</dbReference>
<dbReference type="InterPro" id="IPR005225">
    <property type="entry name" value="Small_GTP-bd"/>
</dbReference>
<dbReference type="InterPro" id="IPR001806">
    <property type="entry name" value="Small_GTPase"/>
</dbReference>
<keyword evidence="3" id="KW-0342">GTP-binding</keyword>
<dbReference type="GO" id="GO:0005525">
    <property type="term" value="F:GTP binding"/>
    <property type="evidence" value="ECO:0007669"/>
    <property type="project" value="UniProtKB-KW"/>
</dbReference>
<accession>A0A5K1HQE1</accession>
<dbReference type="Gene3D" id="3.40.50.300">
    <property type="entry name" value="P-loop containing nucleotide triphosphate hydrolases"/>
    <property type="match status" value="1"/>
</dbReference>
<dbReference type="SUPFAM" id="SSF52540">
    <property type="entry name" value="P-loop containing nucleoside triphosphate hydrolases"/>
    <property type="match status" value="1"/>
</dbReference>
<dbReference type="InterPro" id="IPR027417">
    <property type="entry name" value="P-loop_NTPase"/>
</dbReference>
<gene>
    <name evidence="5" type="ORF">NYM_LOCUS30582</name>
</gene>
<dbReference type="InterPro" id="IPR050305">
    <property type="entry name" value="Small_GTPase_Rab"/>
</dbReference>
<sequence length="79" mass="9073">MMTIGINYVFKVISLQGIKIKLQIWDTAGQDKYKTITQNYYRNSQGVLIVFSIDSRDSFYSVSSSHLIKETGYKTSPKQ</sequence>
<keyword evidence="4" id="KW-0449">Lipoprotein</keyword>
<evidence type="ECO:0000256" key="3">
    <source>
        <dbReference type="ARBA" id="ARBA00023134"/>
    </source>
</evidence>
<reference evidence="5" key="1">
    <citation type="submission" date="2019-09" db="EMBL/GenBank/DDBJ databases">
        <authorList>
            <person name="Zhang L."/>
        </authorList>
    </citation>
    <scope>NUCLEOTIDE SEQUENCE</scope>
</reference>
<protein>
    <submittedName>
        <fullName evidence="5">Uncharacterized protein</fullName>
    </submittedName>
</protein>
<proteinExistence type="inferred from homology"/>
<dbReference type="EMBL" id="LR722260">
    <property type="protein sequence ID" value="VVW90126.1"/>
    <property type="molecule type" value="Genomic_DNA"/>
</dbReference>
<organism evidence="5">
    <name type="scientific">Nymphaea colorata</name>
    <name type="common">pocket water lily</name>
    <dbReference type="NCBI Taxonomy" id="210225"/>
    <lineage>
        <taxon>Eukaryota</taxon>
        <taxon>Viridiplantae</taxon>
        <taxon>Streptophyta</taxon>
        <taxon>Embryophyta</taxon>
        <taxon>Tracheophyta</taxon>
        <taxon>Spermatophyta</taxon>
        <taxon>Magnoliopsida</taxon>
        <taxon>Nymphaeales</taxon>
        <taxon>Nymphaeaceae</taxon>
        <taxon>Nymphaea</taxon>
    </lineage>
</organism>
<keyword evidence="2" id="KW-0547">Nucleotide-binding</keyword>